<feature type="binding site" evidence="1">
    <location>
        <position position="319"/>
    </location>
    <ligand>
        <name>Zn(2+)</name>
        <dbReference type="ChEBI" id="CHEBI:29105"/>
    </ligand>
</feature>
<keyword evidence="1" id="KW-0479">Metal-binding</keyword>
<dbReference type="GO" id="GO:0005975">
    <property type="term" value="P:carbohydrate metabolic process"/>
    <property type="evidence" value="ECO:0007669"/>
    <property type="project" value="InterPro"/>
</dbReference>
<evidence type="ECO:0000259" key="2">
    <source>
        <dbReference type="PROSITE" id="PS50206"/>
    </source>
</evidence>
<evidence type="ECO:0000256" key="1">
    <source>
        <dbReference type="PIRSR" id="PIRSR607822-1"/>
    </source>
</evidence>
<dbReference type="InterPro" id="IPR001763">
    <property type="entry name" value="Rhodanese-like_dom"/>
</dbReference>
<sequence length="397" mass="43510">MIALGRHRPLAPDAWNELAVRAAIEEIAADATAQFDLDTFWPGHPSDDGVGDGNPSFYTGAAGVIWALDYLHRVGAVSAARDFRPALPRLLERTRAAFENNSPADYGKHGSLLKGDMGAALLAMRLAPTSSMADLVHRRAEANMRLPIRELMWGMPGSMLAAIHMAGMTQETRWRGLFEVQAARLLRALEDTPQGQLWTQDLYGENDQWLGPVHGFAGNVIPLLHGWDWLTPTQQAQVAEFVPQTLAANAWRSETGTNWAARSKRARPPAYCQHCHGAPGMVTTFADAPFATSEFDTLLVDGGRFAWAAGPLTKGAGLCHGTGGNGYAFLKLYRRTNDPVWLDRARQFAMTAVVQYRGAHAVVGRGRYTLWTGDVGLAIYLWDCITGEPRFPTIDVF</sequence>
<dbReference type="OrthoDB" id="5291353at2"/>
<proteinExistence type="predicted"/>
<dbReference type="SMART" id="SM01260">
    <property type="entry name" value="LANC_like"/>
    <property type="match status" value="1"/>
</dbReference>
<feature type="binding site" evidence="1">
    <location>
        <position position="275"/>
    </location>
    <ligand>
        <name>Zn(2+)</name>
        <dbReference type="ChEBI" id="CHEBI:29105"/>
    </ligand>
</feature>
<keyword evidence="1" id="KW-0862">Zinc</keyword>
<keyword evidence="4" id="KW-1185">Reference proteome</keyword>
<dbReference type="SUPFAM" id="SSF158745">
    <property type="entry name" value="LanC-like"/>
    <property type="match status" value="1"/>
</dbReference>
<dbReference type="PANTHER" id="PTHR12736:SF7">
    <property type="entry name" value="LANC-LIKE PROTEIN 3"/>
    <property type="match status" value="1"/>
</dbReference>
<dbReference type="InterPro" id="IPR012341">
    <property type="entry name" value="6hp_glycosidase-like_sf"/>
</dbReference>
<dbReference type="STRING" id="280332.CQ12_13950"/>
<dbReference type="Gene3D" id="1.50.10.10">
    <property type="match status" value="1"/>
</dbReference>
<evidence type="ECO:0000313" key="4">
    <source>
        <dbReference type="Proteomes" id="UP000050863"/>
    </source>
</evidence>
<comment type="caution">
    <text evidence="3">The sequence shown here is derived from an EMBL/GenBank/DDBJ whole genome shotgun (WGS) entry which is preliminary data.</text>
</comment>
<gene>
    <name evidence="3" type="ORF">CQ12_13950</name>
</gene>
<dbReference type="GO" id="GO:0046872">
    <property type="term" value="F:metal ion binding"/>
    <property type="evidence" value="ECO:0007669"/>
    <property type="project" value="UniProtKB-KW"/>
</dbReference>
<dbReference type="RefSeq" id="WP_057835449.1">
    <property type="nucleotide sequence ID" value="NZ_LLXZ01000071.1"/>
</dbReference>
<reference evidence="3 4" key="1">
    <citation type="submission" date="2014-03" db="EMBL/GenBank/DDBJ databases">
        <title>Bradyrhizobium valentinum sp. nov., isolated from effective nodules of Lupinus mariae-josephae, a lupine endemic of basic-lime soils in Eastern Spain.</title>
        <authorList>
            <person name="Duran D."/>
            <person name="Rey L."/>
            <person name="Navarro A."/>
            <person name="Busquets A."/>
            <person name="Imperial J."/>
            <person name="Ruiz-Argueso T."/>
        </authorList>
    </citation>
    <scope>NUCLEOTIDE SEQUENCE [LARGE SCALE GENOMIC DNA]</scope>
    <source>
        <strain evidence="3 4">PAC68</strain>
    </source>
</reference>
<dbReference type="GO" id="GO:0031179">
    <property type="term" value="P:peptide modification"/>
    <property type="evidence" value="ECO:0007669"/>
    <property type="project" value="InterPro"/>
</dbReference>
<dbReference type="CDD" id="cd04794">
    <property type="entry name" value="euk_LANCL"/>
    <property type="match status" value="1"/>
</dbReference>
<feature type="binding site" evidence="1">
    <location>
        <position position="320"/>
    </location>
    <ligand>
        <name>Zn(2+)</name>
        <dbReference type="ChEBI" id="CHEBI:29105"/>
    </ligand>
</feature>
<organism evidence="3 4">
    <name type="scientific">Bradyrhizobium jicamae</name>
    <dbReference type="NCBI Taxonomy" id="280332"/>
    <lineage>
        <taxon>Bacteria</taxon>
        <taxon>Pseudomonadati</taxon>
        <taxon>Pseudomonadota</taxon>
        <taxon>Alphaproteobacteria</taxon>
        <taxon>Hyphomicrobiales</taxon>
        <taxon>Nitrobacteraceae</taxon>
        <taxon>Bradyrhizobium</taxon>
    </lineage>
</organism>
<dbReference type="PRINTS" id="PR01950">
    <property type="entry name" value="LANCSUPER"/>
</dbReference>
<dbReference type="EMBL" id="LLXZ01000071">
    <property type="protein sequence ID" value="KRR09584.1"/>
    <property type="molecule type" value="Genomic_DNA"/>
</dbReference>
<dbReference type="PROSITE" id="PS50206">
    <property type="entry name" value="RHODANESE_3"/>
    <property type="match status" value="1"/>
</dbReference>
<dbReference type="InterPro" id="IPR007822">
    <property type="entry name" value="LANC-like"/>
</dbReference>
<accession>A0A0R3LXU5</accession>
<dbReference type="AlphaFoldDB" id="A0A0R3LXU5"/>
<dbReference type="Pfam" id="PF05147">
    <property type="entry name" value="LANC_like"/>
    <property type="match status" value="1"/>
</dbReference>
<name>A0A0R3LXU5_9BRAD</name>
<dbReference type="PANTHER" id="PTHR12736">
    <property type="entry name" value="LANC-LIKE PROTEIN"/>
    <property type="match status" value="1"/>
</dbReference>
<evidence type="ECO:0000313" key="3">
    <source>
        <dbReference type="EMBL" id="KRR09584.1"/>
    </source>
</evidence>
<feature type="domain" description="Rhodanese" evidence="2">
    <location>
        <begin position="271"/>
        <end position="316"/>
    </location>
</feature>
<protein>
    <submittedName>
        <fullName evidence="3">Lanthionine synthetase</fullName>
    </submittedName>
</protein>
<dbReference type="GO" id="GO:0005886">
    <property type="term" value="C:plasma membrane"/>
    <property type="evidence" value="ECO:0007669"/>
    <property type="project" value="TreeGrafter"/>
</dbReference>
<dbReference type="Proteomes" id="UP000050863">
    <property type="component" value="Unassembled WGS sequence"/>
</dbReference>